<keyword evidence="6" id="KW-0560">Oxidoreductase</keyword>
<evidence type="ECO:0000256" key="2">
    <source>
        <dbReference type="ARBA" id="ARBA00022475"/>
    </source>
</evidence>
<feature type="transmembrane region" description="Helical" evidence="12">
    <location>
        <begin position="20"/>
        <end position="40"/>
    </location>
</feature>
<evidence type="ECO:0000256" key="5">
    <source>
        <dbReference type="ARBA" id="ARBA00022989"/>
    </source>
</evidence>
<name>A0ABV3XZ02_9ACTN</name>
<keyword evidence="2" id="KW-1003">Cell membrane</keyword>
<evidence type="ECO:0000256" key="9">
    <source>
        <dbReference type="ARBA" id="ARBA00023136"/>
    </source>
</evidence>
<dbReference type="Pfam" id="PF02628">
    <property type="entry name" value="COX15-CtaA"/>
    <property type="match status" value="2"/>
</dbReference>
<dbReference type="Proteomes" id="UP001560267">
    <property type="component" value="Unassembled WGS sequence"/>
</dbReference>
<gene>
    <name evidence="13" type="ORF">AB6A68_00710</name>
</gene>
<feature type="transmembrane region" description="Helical" evidence="12">
    <location>
        <begin position="128"/>
        <end position="152"/>
    </location>
</feature>
<comment type="subcellular location">
    <subcellularLocation>
        <location evidence="1">Membrane</location>
        <topology evidence="1">Multi-pass membrane protein</topology>
    </subcellularLocation>
</comment>
<keyword evidence="7" id="KW-0408">Iron</keyword>
<keyword evidence="5 12" id="KW-1133">Transmembrane helix</keyword>
<feature type="transmembrane region" description="Helical" evidence="12">
    <location>
        <begin position="70"/>
        <end position="90"/>
    </location>
</feature>
<evidence type="ECO:0000256" key="7">
    <source>
        <dbReference type="ARBA" id="ARBA00023004"/>
    </source>
</evidence>
<sequence>MGHPSRSERKYACPAIVRRVSALALVTTYLLIVLGSTVRVTHSGMGCRSWPLCDGHLAPLANFHSAIEQYHRYGAAIVSILVYYTGFLAWRHCRQLRRVFIPALLSCGVILLQVGLGALTVLTHNAPFTVGLHLIGGLLELAIVTVVTVTAYGSTPRRADPVLPPAGVTKIHILRWGYAAIAATGAIIITGSIVVNTHAAKACPQWPFCAFNAAPAHLVAMQYLHRGMVLAGGLVIMIVLYRAWEQWRLLGVGTLVIADAVILVIQIVVGAFSAVLRAPAAIQDLHLAIAALFWVGIIALVTIAWDRISLQEVRALSQREQPTRS</sequence>
<feature type="transmembrane region" description="Helical" evidence="12">
    <location>
        <begin position="285"/>
        <end position="305"/>
    </location>
</feature>
<keyword evidence="14" id="KW-1185">Reference proteome</keyword>
<protein>
    <submittedName>
        <fullName evidence="13">Heme A synthase</fullName>
    </submittedName>
</protein>
<evidence type="ECO:0000256" key="1">
    <source>
        <dbReference type="ARBA" id="ARBA00004141"/>
    </source>
</evidence>
<dbReference type="InterPro" id="IPR050450">
    <property type="entry name" value="COX15/CtaA_HemeA_synthase"/>
</dbReference>
<keyword evidence="8" id="KW-0350">Heme biosynthesis</keyword>
<evidence type="ECO:0000256" key="12">
    <source>
        <dbReference type="SAM" id="Phobius"/>
    </source>
</evidence>
<feature type="transmembrane region" description="Helical" evidence="12">
    <location>
        <begin position="99"/>
        <end position="122"/>
    </location>
</feature>
<evidence type="ECO:0000256" key="10">
    <source>
        <dbReference type="ARBA" id="ARBA00023157"/>
    </source>
</evidence>
<evidence type="ECO:0000313" key="13">
    <source>
        <dbReference type="EMBL" id="MEX6428365.1"/>
    </source>
</evidence>
<accession>A0ABV3XZ02</accession>
<comment type="caution">
    <text evidence="13">The sequence shown here is derived from an EMBL/GenBank/DDBJ whole genome shotgun (WGS) entry which is preliminary data.</text>
</comment>
<evidence type="ECO:0000313" key="14">
    <source>
        <dbReference type="Proteomes" id="UP001560267"/>
    </source>
</evidence>
<evidence type="ECO:0000256" key="6">
    <source>
        <dbReference type="ARBA" id="ARBA00023002"/>
    </source>
</evidence>
<evidence type="ECO:0000256" key="8">
    <source>
        <dbReference type="ARBA" id="ARBA00023133"/>
    </source>
</evidence>
<keyword evidence="10" id="KW-1015">Disulfide bond</keyword>
<keyword evidence="9 12" id="KW-0472">Membrane</keyword>
<keyword evidence="4" id="KW-0479">Metal-binding</keyword>
<reference evidence="13 14" key="1">
    <citation type="submission" date="2024-07" db="EMBL/GenBank/DDBJ databases">
        <title>Draft Genome Sequence of Ferrimicrobium acidiphilum Strain YE2023, Isolated from a Pulp of Bioleach Reactor.</title>
        <authorList>
            <person name="Elkina Y.A."/>
            <person name="Bulaeva A.G."/>
            <person name="Beletsky A.V."/>
            <person name="Mardanov A.V."/>
        </authorList>
    </citation>
    <scope>NUCLEOTIDE SEQUENCE [LARGE SCALE GENOMIC DNA]</scope>
    <source>
        <strain evidence="13 14">YE2023</strain>
    </source>
</reference>
<comment type="pathway">
    <text evidence="11">Porphyrin-containing compound metabolism.</text>
</comment>
<dbReference type="RefSeq" id="WP_369084067.1">
    <property type="nucleotide sequence ID" value="NZ_JBFSHR010000002.1"/>
</dbReference>
<dbReference type="InterPro" id="IPR003780">
    <property type="entry name" value="COX15/CtaA_fam"/>
</dbReference>
<keyword evidence="3 12" id="KW-0812">Transmembrane</keyword>
<dbReference type="PANTHER" id="PTHR35457">
    <property type="entry name" value="HEME A SYNTHASE"/>
    <property type="match status" value="1"/>
</dbReference>
<feature type="transmembrane region" description="Helical" evidence="12">
    <location>
        <begin position="173"/>
        <end position="195"/>
    </location>
</feature>
<organism evidence="13 14">
    <name type="scientific">Ferrimicrobium acidiphilum</name>
    <dbReference type="NCBI Taxonomy" id="121039"/>
    <lineage>
        <taxon>Bacteria</taxon>
        <taxon>Bacillati</taxon>
        <taxon>Actinomycetota</taxon>
        <taxon>Acidimicrobiia</taxon>
        <taxon>Acidimicrobiales</taxon>
        <taxon>Acidimicrobiaceae</taxon>
        <taxon>Ferrimicrobium</taxon>
    </lineage>
</organism>
<evidence type="ECO:0000256" key="4">
    <source>
        <dbReference type="ARBA" id="ARBA00022723"/>
    </source>
</evidence>
<feature type="transmembrane region" description="Helical" evidence="12">
    <location>
        <begin position="223"/>
        <end position="242"/>
    </location>
</feature>
<feature type="transmembrane region" description="Helical" evidence="12">
    <location>
        <begin position="249"/>
        <end position="273"/>
    </location>
</feature>
<evidence type="ECO:0000256" key="3">
    <source>
        <dbReference type="ARBA" id="ARBA00022692"/>
    </source>
</evidence>
<proteinExistence type="predicted"/>
<evidence type="ECO:0000256" key="11">
    <source>
        <dbReference type="ARBA" id="ARBA00023444"/>
    </source>
</evidence>
<dbReference type="PANTHER" id="PTHR35457:SF1">
    <property type="entry name" value="HEME A SYNTHASE"/>
    <property type="match status" value="1"/>
</dbReference>
<dbReference type="EMBL" id="JBFSHR010000002">
    <property type="protein sequence ID" value="MEX6428365.1"/>
    <property type="molecule type" value="Genomic_DNA"/>
</dbReference>